<evidence type="ECO:0000313" key="2">
    <source>
        <dbReference type="EMBL" id="KAI1861514.1"/>
    </source>
</evidence>
<dbReference type="EMBL" id="JAFIMR010000029">
    <property type="protein sequence ID" value="KAI1861514.1"/>
    <property type="molecule type" value="Genomic_DNA"/>
</dbReference>
<comment type="caution">
    <text evidence="2">The sequence shown here is derived from an EMBL/GenBank/DDBJ whole genome shotgun (WGS) entry which is preliminary data.</text>
</comment>
<protein>
    <submittedName>
        <fullName evidence="2">Uncharacterized protein</fullName>
    </submittedName>
</protein>
<dbReference type="Gene3D" id="1.25.40.10">
    <property type="entry name" value="Tetratricopeptide repeat domain"/>
    <property type="match status" value="1"/>
</dbReference>
<gene>
    <name evidence="2" type="ORF">JX265_009481</name>
</gene>
<keyword evidence="3" id="KW-1185">Reference proteome</keyword>
<name>A0A9P9WFX4_9PEZI</name>
<evidence type="ECO:0000313" key="3">
    <source>
        <dbReference type="Proteomes" id="UP000829685"/>
    </source>
</evidence>
<accession>A0A9P9WFX4</accession>
<sequence length="694" mass="78485">MHSFRSFWIEPVESITSEDLESRIHVLELLLNLYECEQARRSRSSDASPDDAPPSDTVGGESVRDTAARLRGTSVAQNDEKLLDYNRVLTSKPQTKADFRLRNYLMALLRLVPPEVVGLVCLSYTTRHLSRQNMRWKTSMAQFLVNNQDSLFLPEVRKVLPQGFLDVIRPQWKDVVLHHPPLQNSQLSSSDDHVILLRVLALLGSGGFPVKVLHRSSLSMAWNAEGQPFSQTHDLPLVLQDESRCEIALKRLQQNGYLSRHTDELDEEHVVVEKKVRVAFDDDADHQALKVLAFMLVIYARYSKLLLPAFEYVMSYLDEAAFVQSLSSFQILVVVETCISASYFREIEWKMKIMSTAQKLLSSFDYLIAKARLRNLALKRINSTFDHNEKPDLPKTHLHFDKRSNALACQVSLFEVQLLQDKGKHDEALRILEDMAPLDSDNVSALEQIQLDEAILRRGKILRFKGCFKESLLCFEEFLSSPGRPRIVGKATSQLSAVMCEVGKAEAAVGFVQQELTLLKEFGEGLQSRNAIRLRMALAEAYLMADIQKPRTRNWEYALALFNEVDKELSQSGLARVGKMVRFRAKVGIAIVHHVHGGDVTCWDEAENAARQCGWGTGHSDMIISLAKCALAYQEGNIPQADQYLSQAAAVFEQSGRQYHFTGLGSVWHDYLLNQIATVLGQDAERLGIINRMN</sequence>
<dbReference type="Proteomes" id="UP000829685">
    <property type="component" value="Unassembled WGS sequence"/>
</dbReference>
<organism evidence="2 3">
    <name type="scientific">Neoarthrinium moseri</name>
    <dbReference type="NCBI Taxonomy" id="1658444"/>
    <lineage>
        <taxon>Eukaryota</taxon>
        <taxon>Fungi</taxon>
        <taxon>Dikarya</taxon>
        <taxon>Ascomycota</taxon>
        <taxon>Pezizomycotina</taxon>
        <taxon>Sordariomycetes</taxon>
        <taxon>Xylariomycetidae</taxon>
        <taxon>Amphisphaeriales</taxon>
        <taxon>Apiosporaceae</taxon>
        <taxon>Neoarthrinium</taxon>
    </lineage>
</organism>
<dbReference type="AlphaFoldDB" id="A0A9P9WFX4"/>
<feature type="region of interest" description="Disordered" evidence="1">
    <location>
        <begin position="41"/>
        <end position="64"/>
    </location>
</feature>
<reference evidence="2" key="1">
    <citation type="submission" date="2021-03" db="EMBL/GenBank/DDBJ databases">
        <title>Revisited historic fungal species revealed as producer of novel bioactive compounds through whole genome sequencing and comparative genomics.</title>
        <authorList>
            <person name="Vignolle G.A."/>
            <person name="Hochenegger N."/>
            <person name="Mach R.L."/>
            <person name="Mach-Aigner A.R."/>
            <person name="Javad Rahimi M."/>
            <person name="Salim K.A."/>
            <person name="Chan C.M."/>
            <person name="Lim L.B.L."/>
            <person name="Cai F."/>
            <person name="Druzhinina I.S."/>
            <person name="U'Ren J.M."/>
            <person name="Derntl C."/>
        </authorList>
    </citation>
    <scope>NUCLEOTIDE SEQUENCE</scope>
    <source>
        <strain evidence="2">TUCIM 5799</strain>
    </source>
</reference>
<dbReference type="InterPro" id="IPR011990">
    <property type="entry name" value="TPR-like_helical_dom_sf"/>
</dbReference>
<evidence type="ECO:0000256" key="1">
    <source>
        <dbReference type="SAM" id="MobiDB-lite"/>
    </source>
</evidence>
<proteinExistence type="predicted"/>